<reference evidence="2 3" key="1">
    <citation type="submission" date="2020-03" db="EMBL/GenBank/DDBJ databases">
        <authorList>
            <person name="Bakhshi Ganjeh M."/>
        </authorList>
    </citation>
    <scope>NUCLEOTIDE SEQUENCE [LARGE SCALE GENOMIC DNA]</scope>
    <source>
        <strain evidence="3">Iran 50</strain>
    </source>
</reference>
<name>A0ABX7UPS1_9GAMM</name>
<gene>
    <name evidence="2" type="ORF">HC231_06915</name>
</gene>
<dbReference type="RefSeq" id="WP_208230323.1">
    <property type="nucleotide sequence ID" value="NZ_CP050854.1"/>
</dbReference>
<evidence type="ECO:0000256" key="1">
    <source>
        <dbReference type="SAM" id="SignalP"/>
    </source>
</evidence>
<dbReference type="InterPro" id="IPR005590">
    <property type="entry name" value="DUF333"/>
</dbReference>
<organism evidence="2 3">
    <name type="scientific">Brenneria izadpanahii</name>
    <dbReference type="NCBI Taxonomy" id="2722756"/>
    <lineage>
        <taxon>Bacteria</taxon>
        <taxon>Pseudomonadati</taxon>
        <taxon>Pseudomonadota</taxon>
        <taxon>Gammaproteobacteria</taxon>
        <taxon>Enterobacterales</taxon>
        <taxon>Pectobacteriaceae</taxon>
        <taxon>Brenneria</taxon>
    </lineage>
</organism>
<accession>A0ABX7UPS1</accession>
<dbReference type="PANTHER" id="PTHR38008:SF2">
    <property type="entry name" value="HEMOLYSIN"/>
    <property type="match status" value="1"/>
</dbReference>
<feature type="chain" id="PRO_5045737542" evidence="1">
    <location>
        <begin position="19"/>
        <end position="83"/>
    </location>
</feature>
<keyword evidence="1" id="KW-0732">Signal</keyword>
<dbReference type="EMBL" id="CP050854">
    <property type="protein sequence ID" value="QTF07688.1"/>
    <property type="molecule type" value="Genomic_DNA"/>
</dbReference>
<sequence>MKLVIACAGVFLSVLAVAGCSTRNNGGAPKSVGMPNPASVYCQGKGGKLEMVSTDNGTVGYCLLPNGERIEEWTLYRRDNKNR</sequence>
<evidence type="ECO:0000313" key="2">
    <source>
        <dbReference type="EMBL" id="QTF07688.1"/>
    </source>
</evidence>
<protein>
    <submittedName>
        <fullName evidence="2">DUF333 domain-containing protein</fullName>
    </submittedName>
</protein>
<evidence type="ECO:0000313" key="3">
    <source>
        <dbReference type="Proteomes" id="UP000671960"/>
    </source>
</evidence>
<dbReference type="PANTHER" id="PTHR38008">
    <property type="entry name" value="HEMOLYSIN-RELATED"/>
    <property type="match status" value="1"/>
</dbReference>
<feature type="signal peptide" evidence="1">
    <location>
        <begin position="1"/>
        <end position="18"/>
    </location>
</feature>
<keyword evidence="3" id="KW-1185">Reference proteome</keyword>
<dbReference type="PROSITE" id="PS51257">
    <property type="entry name" value="PROKAR_LIPOPROTEIN"/>
    <property type="match status" value="1"/>
</dbReference>
<dbReference type="Proteomes" id="UP000671960">
    <property type="component" value="Chromosome"/>
</dbReference>
<proteinExistence type="predicted"/>
<dbReference type="Pfam" id="PF03891">
    <property type="entry name" value="DUF333"/>
    <property type="match status" value="1"/>
</dbReference>